<dbReference type="FunFam" id="2.60.40.420:FF:000003">
    <property type="entry name" value="Blue copper"/>
    <property type="match status" value="1"/>
</dbReference>
<name>A0AAD8IQC9_9APIA</name>
<comment type="caution">
    <text evidence="7">The sequence shown here is derived from an EMBL/GenBank/DDBJ whole genome shotgun (WGS) entry which is preliminary data.</text>
</comment>
<feature type="domain" description="Phytocyanin" evidence="6">
    <location>
        <begin position="24"/>
        <end position="123"/>
    </location>
</feature>
<dbReference type="Gene3D" id="2.60.40.420">
    <property type="entry name" value="Cupredoxins - blue copper proteins"/>
    <property type="match status" value="1"/>
</dbReference>
<keyword evidence="8" id="KW-1185">Reference proteome</keyword>
<evidence type="ECO:0000313" key="7">
    <source>
        <dbReference type="EMBL" id="KAK1389006.1"/>
    </source>
</evidence>
<dbReference type="AlphaFoldDB" id="A0AAD8IQC9"/>
<keyword evidence="2" id="KW-0186">Copper</keyword>
<keyword evidence="5" id="KW-0732">Signal</keyword>
<keyword evidence="3" id="KW-0325">Glycoprotein</keyword>
<evidence type="ECO:0000256" key="3">
    <source>
        <dbReference type="ARBA" id="ARBA00023180"/>
    </source>
</evidence>
<dbReference type="GO" id="GO:0009055">
    <property type="term" value="F:electron transfer activity"/>
    <property type="evidence" value="ECO:0007669"/>
    <property type="project" value="InterPro"/>
</dbReference>
<keyword evidence="1" id="KW-0479">Metal-binding</keyword>
<organism evidence="7 8">
    <name type="scientific">Heracleum sosnowskyi</name>
    <dbReference type="NCBI Taxonomy" id="360622"/>
    <lineage>
        <taxon>Eukaryota</taxon>
        <taxon>Viridiplantae</taxon>
        <taxon>Streptophyta</taxon>
        <taxon>Embryophyta</taxon>
        <taxon>Tracheophyta</taxon>
        <taxon>Spermatophyta</taxon>
        <taxon>Magnoliopsida</taxon>
        <taxon>eudicotyledons</taxon>
        <taxon>Gunneridae</taxon>
        <taxon>Pentapetalae</taxon>
        <taxon>asterids</taxon>
        <taxon>campanulids</taxon>
        <taxon>Apiales</taxon>
        <taxon>Apiaceae</taxon>
        <taxon>Apioideae</taxon>
        <taxon>apioid superclade</taxon>
        <taxon>Tordylieae</taxon>
        <taxon>Tordyliinae</taxon>
        <taxon>Heracleum</taxon>
    </lineage>
</organism>
<dbReference type="GO" id="GO:0046872">
    <property type="term" value="F:metal ion binding"/>
    <property type="evidence" value="ECO:0007669"/>
    <property type="project" value="UniProtKB-KW"/>
</dbReference>
<dbReference type="CDD" id="cd04216">
    <property type="entry name" value="Phytocyanin"/>
    <property type="match status" value="1"/>
</dbReference>
<proteinExistence type="predicted"/>
<gene>
    <name evidence="7" type="ORF">POM88_017184</name>
</gene>
<evidence type="ECO:0000313" key="8">
    <source>
        <dbReference type="Proteomes" id="UP001237642"/>
    </source>
</evidence>
<dbReference type="SUPFAM" id="SSF49503">
    <property type="entry name" value="Cupredoxins"/>
    <property type="match status" value="1"/>
</dbReference>
<feature type="compositionally biased region" description="Low complexity" evidence="4">
    <location>
        <begin position="139"/>
        <end position="165"/>
    </location>
</feature>
<evidence type="ECO:0000256" key="5">
    <source>
        <dbReference type="SAM" id="SignalP"/>
    </source>
</evidence>
<dbReference type="PANTHER" id="PTHR33021:SF492">
    <property type="entry name" value="UCLACYANIN 1"/>
    <property type="match status" value="1"/>
</dbReference>
<dbReference type="Pfam" id="PF02298">
    <property type="entry name" value="Cu_bind_like"/>
    <property type="match status" value="1"/>
</dbReference>
<dbReference type="Proteomes" id="UP001237642">
    <property type="component" value="Unassembled WGS sequence"/>
</dbReference>
<evidence type="ECO:0000256" key="1">
    <source>
        <dbReference type="ARBA" id="ARBA00022723"/>
    </source>
</evidence>
<reference evidence="7" key="2">
    <citation type="submission" date="2023-05" db="EMBL/GenBank/DDBJ databases">
        <authorList>
            <person name="Schelkunov M.I."/>
        </authorList>
    </citation>
    <scope>NUCLEOTIDE SEQUENCE</scope>
    <source>
        <strain evidence="7">Hsosn_3</strain>
        <tissue evidence="7">Leaf</tissue>
    </source>
</reference>
<sequence length="221" mass="22933">MSMARTLLCLAAAAMIVNSVVATTTFTVGGPNGGWDTATNLQAWSSSQAFSVGDNLIFQYTPNHNVLEVSKEDYDACQNSNPIQVYPNGATPISLTSPGSRYFICGAPAHCSLGMKIEVVTLAASAPLPDLSPDITTKPSDPSTSPAAFFPSPTETTPTSQQPASMGPTPTSMPSFPLSGSPQSFDSANALSTQPPPFSAAKVRATTSIGFSILILVPLFV</sequence>
<dbReference type="EMBL" id="JAUIZM010000004">
    <property type="protein sequence ID" value="KAK1389006.1"/>
    <property type="molecule type" value="Genomic_DNA"/>
</dbReference>
<feature type="compositionally biased region" description="Polar residues" evidence="4">
    <location>
        <begin position="168"/>
        <end position="193"/>
    </location>
</feature>
<protein>
    <submittedName>
        <fullName evidence="7">Uclacyanin 1</fullName>
    </submittedName>
</protein>
<evidence type="ECO:0000256" key="4">
    <source>
        <dbReference type="SAM" id="MobiDB-lite"/>
    </source>
</evidence>
<dbReference type="PROSITE" id="PS51485">
    <property type="entry name" value="PHYTOCYANIN"/>
    <property type="match status" value="1"/>
</dbReference>
<evidence type="ECO:0000259" key="6">
    <source>
        <dbReference type="PROSITE" id="PS51485"/>
    </source>
</evidence>
<dbReference type="InterPro" id="IPR008972">
    <property type="entry name" value="Cupredoxin"/>
</dbReference>
<dbReference type="InterPro" id="IPR003245">
    <property type="entry name" value="Phytocyanin_dom"/>
</dbReference>
<feature type="signal peptide" evidence="5">
    <location>
        <begin position="1"/>
        <end position="22"/>
    </location>
</feature>
<dbReference type="InterPro" id="IPR028871">
    <property type="entry name" value="BlueCu_1_BS"/>
</dbReference>
<reference evidence="7" key="1">
    <citation type="submission" date="2023-02" db="EMBL/GenBank/DDBJ databases">
        <title>Genome of toxic invasive species Heracleum sosnowskyi carries increased number of genes despite the absence of recent whole-genome duplications.</title>
        <authorList>
            <person name="Schelkunov M."/>
            <person name="Shtratnikova V."/>
            <person name="Makarenko M."/>
            <person name="Klepikova A."/>
            <person name="Omelchenko D."/>
            <person name="Novikova G."/>
            <person name="Obukhova E."/>
            <person name="Bogdanov V."/>
            <person name="Penin A."/>
            <person name="Logacheva M."/>
        </authorList>
    </citation>
    <scope>NUCLEOTIDE SEQUENCE</scope>
    <source>
        <strain evidence="7">Hsosn_3</strain>
        <tissue evidence="7">Leaf</tissue>
    </source>
</reference>
<dbReference type="InterPro" id="IPR039391">
    <property type="entry name" value="Phytocyanin-like"/>
</dbReference>
<dbReference type="GO" id="GO:0005886">
    <property type="term" value="C:plasma membrane"/>
    <property type="evidence" value="ECO:0007669"/>
    <property type="project" value="TreeGrafter"/>
</dbReference>
<accession>A0AAD8IQC9</accession>
<evidence type="ECO:0000256" key="2">
    <source>
        <dbReference type="ARBA" id="ARBA00023008"/>
    </source>
</evidence>
<feature type="region of interest" description="Disordered" evidence="4">
    <location>
        <begin position="132"/>
        <end position="193"/>
    </location>
</feature>
<dbReference type="PROSITE" id="PS00196">
    <property type="entry name" value="COPPER_BLUE"/>
    <property type="match status" value="1"/>
</dbReference>
<dbReference type="PANTHER" id="PTHR33021">
    <property type="entry name" value="BLUE COPPER PROTEIN"/>
    <property type="match status" value="1"/>
</dbReference>
<feature type="chain" id="PRO_5041948388" evidence="5">
    <location>
        <begin position="23"/>
        <end position="221"/>
    </location>
</feature>